<dbReference type="PANTHER" id="PTHR24345:SF91">
    <property type="entry name" value="SERINE_THREONINE-PROTEIN KINASE PLK4"/>
    <property type="match status" value="1"/>
</dbReference>
<dbReference type="InterPro" id="IPR000719">
    <property type="entry name" value="Prot_kinase_dom"/>
</dbReference>
<dbReference type="OrthoDB" id="541276at2759"/>
<dbReference type="InterPro" id="IPR011009">
    <property type="entry name" value="Kinase-like_dom_sf"/>
</dbReference>
<dbReference type="PANTHER" id="PTHR24345">
    <property type="entry name" value="SERINE/THREONINE-PROTEIN KINASE PLK"/>
    <property type="match status" value="1"/>
</dbReference>
<reference evidence="14 15" key="1">
    <citation type="submission" date="2018-01" db="EMBL/GenBank/DDBJ databases">
        <title>Draft genome of the strawberry crown rot pathogen Phytophthora cactorum.</title>
        <authorList>
            <person name="Armitage A.D."/>
            <person name="Lysoe E."/>
            <person name="Nellist C.F."/>
            <person name="Harrison R.J."/>
            <person name="Brurberg M.B."/>
        </authorList>
    </citation>
    <scope>NUCLEOTIDE SEQUENCE [LARGE SCALE GENOMIC DNA]</scope>
    <source>
        <strain evidence="14 15">10300</strain>
    </source>
</reference>
<sequence length="294" mass="32564">MPVIHDRYRVIRELSSTLYGWVFACEDMCDRLEPAPPSAANVPVVIKQVSLERMATFMRDHSSDGHIPDNPIVEKEIGDIIRAAGGHPNLVTYTDSFVEHQTLYLVMEHCADGDMYDYLSRHRQQTMSCMNALSVLSQVVAGLAFLHRRGIAHRDVSLENIMLHRGRCKLGDFGLATRVQRAGGRYVGKKYYMAPEIVAGVTYDPKAADVWSLGIVLFIMLTGSPLVSFASMSVKSFRALKQAGIATVLEAWGVADAMPSSALQLVSGMLEIDPHKRLTIEQVLDHDAFNECLG</sequence>
<evidence type="ECO:0000256" key="5">
    <source>
        <dbReference type="ARBA" id="ARBA00022840"/>
    </source>
</evidence>
<keyword evidence="2" id="KW-0808">Transferase</keyword>
<evidence type="ECO:0000313" key="11">
    <source>
        <dbReference type="EMBL" id="KAG2988171.1"/>
    </source>
</evidence>
<keyword evidence="4" id="KW-0418">Kinase</keyword>
<dbReference type="EMBL" id="RCMV01000145">
    <property type="protein sequence ID" value="KAG3223427.1"/>
    <property type="molecule type" value="Genomic_DNA"/>
</dbReference>
<dbReference type="FunFam" id="1.10.510.10:FF:000753">
    <property type="entry name" value="CAMK/CAMKL protein kinase"/>
    <property type="match status" value="1"/>
</dbReference>
<dbReference type="EMBL" id="RCMG01000800">
    <property type="protein sequence ID" value="KAG2846980.1"/>
    <property type="molecule type" value="Genomic_DNA"/>
</dbReference>
<comment type="caution">
    <text evidence="14">The sequence shown here is derived from an EMBL/GenBank/DDBJ whole genome shotgun (WGS) entry which is preliminary data.</text>
</comment>
<evidence type="ECO:0000313" key="10">
    <source>
        <dbReference type="EMBL" id="KAG2946714.1"/>
    </source>
</evidence>
<reference evidence="8" key="2">
    <citation type="submission" date="2018-10" db="EMBL/GenBank/DDBJ databases">
        <title>Effector identification in a new, highly contiguous assembly of the strawberry crown rot pathogen Phytophthora cactorum.</title>
        <authorList>
            <person name="Armitage A.D."/>
            <person name="Nellist C.F."/>
            <person name="Bates H."/>
            <person name="Vickerstaff R.J."/>
            <person name="Harrison R.J."/>
        </authorList>
    </citation>
    <scope>NUCLEOTIDE SEQUENCE</scope>
    <source>
        <strain evidence="8">15-7</strain>
        <strain evidence="9">4032</strain>
        <strain evidence="10">4040</strain>
        <strain evidence="11">P415</strain>
        <strain evidence="12">P421</strain>
    </source>
</reference>
<dbReference type="EMBL" id="JAENGZ010000083">
    <property type="protein sequence ID" value="KAG6970001.1"/>
    <property type="molecule type" value="Genomic_DNA"/>
</dbReference>
<gene>
    <name evidence="13" type="ORF">JG687_00002865</name>
    <name evidence="14" type="ORF">PC110_g9656</name>
    <name evidence="8" type="ORF">PC113_g17874</name>
    <name evidence="9" type="ORF">PC115_g19958</name>
    <name evidence="10" type="ORF">PC117_g7386</name>
    <name evidence="11" type="ORF">PC118_g6862</name>
    <name evidence="12" type="ORF">PC129_g5897</name>
</gene>
<dbReference type="Gene3D" id="3.30.200.20">
    <property type="entry name" value="Phosphorylase Kinase, domain 1"/>
    <property type="match status" value="1"/>
</dbReference>
<dbReference type="EMBL" id="MJFZ01000215">
    <property type="protein sequence ID" value="RAW34041.1"/>
    <property type="molecule type" value="Genomic_DNA"/>
</dbReference>
<evidence type="ECO:0000313" key="14">
    <source>
        <dbReference type="EMBL" id="RAW34041.1"/>
    </source>
</evidence>
<dbReference type="EMBL" id="RCMI01001200">
    <property type="protein sequence ID" value="KAG2888699.1"/>
    <property type="molecule type" value="Genomic_DNA"/>
</dbReference>
<dbReference type="GO" id="GO:0004674">
    <property type="term" value="F:protein serine/threonine kinase activity"/>
    <property type="evidence" value="ECO:0007669"/>
    <property type="project" value="UniProtKB-KW"/>
</dbReference>
<feature type="domain" description="Protein kinase" evidence="7">
    <location>
        <begin position="8"/>
        <end position="289"/>
    </location>
</feature>
<dbReference type="Proteomes" id="UP000774804">
    <property type="component" value="Unassembled WGS sequence"/>
</dbReference>
<dbReference type="EMBL" id="RCMK01000151">
    <property type="protein sequence ID" value="KAG2946714.1"/>
    <property type="molecule type" value="Genomic_DNA"/>
</dbReference>
<evidence type="ECO:0000313" key="15">
    <source>
        <dbReference type="Proteomes" id="UP000251314"/>
    </source>
</evidence>
<keyword evidence="15" id="KW-1185">Reference proteome</keyword>
<organism evidence="14 15">
    <name type="scientific">Phytophthora cactorum</name>
    <dbReference type="NCBI Taxonomy" id="29920"/>
    <lineage>
        <taxon>Eukaryota</taxon>
        <taxon>Sar</taxon>
        <taxon>Stramenopiles</taxon>
        <taxon>Oomycota</taxon>
        <taxon>Peronosporomycetes</taxon>
        <taxon>Peronosporales</taxon>
        <taxon>Peronosporaceae</taxon>
        <taxon>Phytophthora</taxon>
    </lineage>
</organism>
<evidence type="ECO:0000256" key="6">
    <source>
        <dbReference type="SAM" id="Phobius"/>
    </source>
</evidence>
<protein>
    <recommendedName>
        <fullName evidence="7">Protein kinase domain-containing protein</fullName>
    </recommendedName>
</protein>
<dbReference type="Proteomes" id="UP000735874">
    <property type="component" value="Unassembled WGS sequence"/>
</dbReference>
<dbReference type="Pfam" id="PF00069">
    <property type="entry name" value="Pkinase"/>
    <property type="match status" value="1"/>
</dbReference>
<dbReference type="EMBL" id="RCML01000158">
    <property type="protein sequence ID" value="KAG2988171.1"/>
    <property type="molecule type" value="Genomic_DNA"/>
</dbReference>
<evidence type="ECO:0000259" key="7">
    <source>
        <dbReference type="PROSITE" id="PS50011"/>
    </source>
</evidence>
<dbReference type="VEuPathDB" id="FungiDB:PC110_g9656"/>
<keyword evidence="3" id="KW-0547">Nucleotide-binding</keyword>
<evidence type="ECO:0000313" key="12">
    <source>
        <dbReference type="EMBL" id="KAG3223427.1"/>
    </source>
</evidence>
<keyword evidence="6" id="KW-1133">Transmembrane helix</keyword>
<dbReference type="STRING" id="29920.A0A329SBJ8"/>
<dbReference type="Proteomes" id="UP000697107">
    <property type="component" value="Unassembled WGS sequence"/>
</dbReference>
<dbReference type="Proteomes" id="UP000736787">
    <property type="component" value="Unassembled WGS sequence"/>
</dbReference>
<dbReference type="Gene3D" id="1.10.510.10">
    <property type="entry name" value="Transferase(Phosphotransferase) domain 1"/>
    <property type="match status" value="1"/>
</dbReference>
<evidence type="ECO:0000313" key="13">
    <source>
        <dbReference type="EMBL" id="KAG6970001.1"/>
    </source>
</evidence>
<reference evidence="13" key="3">
    <citation type="submission" date="2021-01" db="EMBL/GenBank/DDBJ databases">
        <title>Phytophthora aleatoria, a newly-described species from Pinus radiata is distinct from Phytophthora cactorum isolates based on comparative genomics.</title>
        <authorList>
            <person name="Mcdougal R."/>
            <person name="Panda P."/>
            <person name="Williams N."/>
            <person name="Studholme D.J."/>
        </authorList>
    </citation>
    <scope>NUCLEOTIDE SEQUENCE</scope>
    <source>
        <strain evidence="13">NZFS 3830</strain>
    </source>
</reference>
<dbReference type="Proteomes" id="UP000688947">
    <property type="component" value="Unassembled WGS sequence"/>
</dbReference>
<accession>A0A329SBJ8</accession>
<keyword evidence="1" id="KW-0723">Serine/threonine-protein kinase</keyword>
<dbReference type="GO" id="GO:0005524">
    <property type="term" value="F:ATP binding"/>
    <property type="evidence" value="ECO:0007669"/>
    <property type="project" value="UniProtKB-KW"/>
</dbReference>
<dbReference type="Proteomes" id="UP000251314">
    <property type="component" value="Unassembled WGS sequence"/>
</dbReference>
<proteinExistence type="predicted"/>
<keyword evidence="6" id="KW-0472">Membrane</keyword>
<keyword evidence="5" id="KW-0067">ATP-binding</keyword>
<evidence type="ECO:0000313" key="8">
    <source>
        <dbReference type="EMBL" id="KAG2846980.1"/>
    </source>
</evidence>
<evidence type="ECO:0000256" key="1">
    <source>
        <dbReference type="ARBA" id="ARBA00022527"/>
    </source>
</evidence>
<feature type="transmembrane region" description="Helical" evidence="6">
    <location>
        <begin position="210"/>
        <end position="232"/>
    </location>
</feature>
<evidence type="ECO:0000256" key="2">
    <source>
        <dbReference type="ARBA" id="ARBA00022679"/>
    </source>
</evidence>
<dbReference type="AlphaFoldDB" id="A0A329SBJ8"/>
<dbReference type="Proteomes" id="UP000760860">
    <property type="component" value="Unassembled WGS sequence"/>
</dbReference>
<evidence type="ECO:0000256" key="4">
    <source>
        <dbReference type="ARBA" id="ARBA00022777"/>
    </source>
</evidence>
<dbReference type="PROSITE" id="PS51257">
    <property type="entry name" value="PROKAR_LIPOPROTEIN"/>
    <property type="match status" value="1"/>
</dbReference>
<evidence type="ECO:0000313" key="9">
    <source>
        <dbReference type="EMBL" id="KAG2888699.1"/>
    </source>
</evidence>
<name>A0A329SBJ8_9STRA</name>
<evidence type="ECO:0000256" key="3">
    <source>
        <dbReference type="ARBA" id="ARBA00022741"/>
    </source>
</evidence>
<dbReference type="PROSITE" id="PS50011">
    <property type="entry name" value="PROTEIN_KINASE_DOM"/>
    <property type="match status" value="1"/>
</dbReference>
<keyword evidence="6" id="KW-0812">Transmembrane</keyword>
<dbReference type="GO" id="GO:0005634">
    <property type="term" value="C:nucleus"/>
    <property type="evidence" value="ECO:0007669"/>
    <property type="project" value="TreeGrafter"/>
</dbReference>
<dbReference type="SUPFAM" id="SSF56112">
    <property type="entry name" value="Protein kinase-like (PK-like)"/>
    <property type="match status" value="1"/>
</dbReference>